<sequence>MDIFFNFKKILKNLKPRVYVRPCTKYPTHGIKACVAKQGDTTFFQISVNFHYEFLLYFSCILRFAIFPVYFDNFFHILHLIQTNCDYHD</sequence>
<proteinExistence type="predicted"/>
<organism evidence="2 3">
    <name type="scientific">Brachionus plicatilis</name>
    <name type="common">Marine rotifer</name>
    <name type="synonym">Brachionus muelleri</name>
    <dbReference type="NCBI Taxonomy" id="10195"/>
    <lineage>
        <taxon>Eukaryota</taxon>
        <taxon>Metazoa</taxon>
        <taxon>Spiralia</taxon>
        <taxon>Gnathifera</taxon>
        <taxon>Rotifera</taxon>
        <taxon>Eurotatoria</taxon>
        <taxon>Monogononta</taxon>
        <taxon>Pseudotrocha</taxon>
        <taxon>Ploima</taxon>
        <taxon>Brachionidae</taxon>
        <taxon>Brachionus</taxon>
    </lineage>
</organism>
<evidence type="ECO:0000256" key="1">
    <source>
        <dbReference type="SAM" id="Phobius"/>
    </source>
</evidence>
<evidence type="ECO:0000313" key="2">
    <source>
        <dbReference type="EMBL" id="RNA43670.1"/>
    </source>
</evidence>
<dbReference type="EMBL" id="REGN01000191">
    <property type="protein sequence ID" value="RNA43670.1"/>
    <property type="molecule type" value="Genomic_DNA"/>
</dbReference>
<feature type="transmembrane region" description="Helical" evidence="1">
    <location>
        <begin position="54"/>
        <end position="71"/>
    </location>
</feature>
<keyword evidence="3" id="KW-1185">Reference proteome</keyword>
<name>A0A3M7T783_BRAPC</name>
<keyword evidence="1" id="KW-0472">Membrane</keyword>
<dbReference type="AlphaFoldDB" id="A0A3M7T783"/>
<reference evidence="2 3" key="1">
    <citation type="journal article" date="2018" name="Sci. Rep.">
        <title>Genomic signatures of local adaptation to the degree of environmental predictability in rotifers.</title>
        <authorList>
            <person name="Franch-Gras L."/>
            <person name="Hahn C."/>
            <person name="Garcia-Roger E.M."/>
            <person name="Carmona M.J."/>
            <person name="Serra M."/>
            <person name="Gomez A."/>
        </authorList>
    </citation>
    <scope>NUCLEOTIDE SEQUENCE [LARGE SCALE GENOMIC DNA]</scope>
    <source>
        <strain evidence="2">HYR1</strain>
    </source>
</reference>
<accession>A0A3M7T783</accession>
<keyword evidence="1" id="KW-0812">Transmembrane</keyword>
<gene>
    <name evidence="2" type="ORF">BpHYR1_001985</name>
</gene>
<comment type="caution">
    <text evidence="2">The sequence shown here is derived from an EMBL/GenBank/DDBJ whole genome shotgun (WGS) entry which is preliminary data.</text>
</comment>
<keyword evidence="1" id="KW-1133">Transmembrane helix</keyword>
<protein>
    <submittedName>
        <fullName evidence="2">Uncharacterized protein</fullName>
    </submittedName>
</protein>
<evidence type="ECO:0000313" key="3">
    <source>
        <dbReference type="Proteomes" id="UP000276133"/>
    </source>
</evidence>
<dbReference type="Proteomes" id="UP000276133">
    <property type="component" value="Unassembled WGS sequence"/>
</dbReference>